<evidence type="ECO:0000256" key="4">
    <source>
        <dbReference type="SAM" id="MobiDB-lite"/>
    </source>
</evidence>
<dbReference type="EMBL" id="GL833144">
    <property type="protein sequence ID" value="EGB05120.1"/>
    <property type="molecule type" value="Genomic_DNA"/>
</dbReference>
<dbReference type="InterPro" id="IPR011043">
    <property type="entry name" value="Gal_Oxase/kelch_b-propeller"/>
</dbReference>
<dbReference type="OrthoDB" id="10612642at2759"/>
<organism evidence="6">
    <name type="scientific">Aureococcus anophagefferens</name>
    <name type="common">Harmful bloom alga</name>
    <dbReference type="NCBI Taxonomy" id="44056"/>
    <lineage>
        <taxon>Eukaryota</taxon>
        <taxon>Sar</taxon>
        <taxon>Stramenopiles</taxon>
        <taxon>Ochrophyta</taxon>
        <taxon>Pelagophyceae</taxon>
        <taxon>Pelagomonadales</taxon>
        <taxon>Pelagomonadaceae</taxon>
        <taxon>Aureococcus</taxon>
    </lineage>
</organism>
<keyword evidence="1" id="KW-0732">Signal</keyword>
<dbReference type="SMART" id="SM00191">
    <property type="entry name" value="Int_alpha"/>
    <property type="match status" value="3"/>
</dbReference>
<gene>
    <name evidence="5" type="ORF">AURANDRAFT_66699</name>
</gene>
<dbReference type="GeneID" id="20225909"/>
<dbReference type="Gene3D" id="2.120.10.10">
    <property type="match status" value="1"/>
</dbReference>
<dbReference type="PANTHER" id="PTHR36220">
    <property type="entry name" value="UNNAMED PRODUCT"/>
    <property type="match status" value="1"/>
</dbReference>
<keyword evidence="3" id="KW-0325">Glycoprotein</keyword>
<dbReference type="InterPro" id="IPR013517">
    <property type="entry name" value="FG-GAP"/>
</dbReference>
<dbReference type="SUPFAM" id="SSF50939">
    <property type="entry name" value="Sialidases"/>
    <property type="match status" value="1"/>
</dbReference>
<evidence type="ECO:0000256" key="1">
    <source>
        <dbReference type="ARBA" id="ARBA00022729"/>
    </source>
</evidence>
<reference evidence="5 6" key="1">
    <citation type="journal article" date="2011" name="Proc. Natl. Acad. Sci. U.S.A.">
        <title>Niche of harmful alga Aureococcus anophagefferens revealed through ecogenomics.</title>
        <authorList>
            <person name="Gobler C.J."/>
            <person name="Berry D.L."/>
            <person name="Dyhrman S.T."/>
            <person name="Wilhelm S.W."/>
            <person name="Salamov A."/>
            <person name="Lobanov A.V."/>
            <person name="Zhang Y."/>
            <person name="Collier J.L."/>
            <person name="Wurch L.L."/>
            <person name="Kustka A.B."/>
            <person name="Dill B.D."/>
            <person name="Shah M."/>
            <person name="VerBerkmoes N.C."/>
            <person name="Kuo A."/>
            <person name="Terry A."/>
            <person name="Pangilinan J."/>
            <person name="Lindquist E.A."/>
            <person name="Lucas S."/>
            <person name="Paulsen I.T."/>
            <person name="Hattenrath-Lehmann T.K."/>
            <person name="Talmage S.C."/>
            <person name="Walker E.A."/>
            <person name="Koch F."/>
            <person name="Burson A.M."/>
            <person name="Marcoval M.A."/>
            <person name="Tang Y.Z."/>
            <person name="Lecleir G.R."/>
            <person name="Coyne K.J."/>
            <person name="Berg G.M."/>
            <person name="Bertrand E.M."/>
            <person name="Saito M.A."/>
            <person name="Gladyshev V.N."/>
            <person name="Grigoriev I.V."/>
        </authorList>
    </citation>
    <scope>NUCLEOTIDE SEQUENCE [LARGE SCALE GENOMIC DNA]</scope>
    <source>
        <strain evidence="6">CCMP 1984</strain>
    </source>
</reference>
<dbReference type="Pfam" id="PF14312">
    <property type="entry name" value="FG-GAP_2"/>
    <property type="match status" value="1"/>
</dbReference>
<protein>
    <submittedName>
        <fullName evidence="5">Uncharacterized protein</fullName>
    </submittedName>
</protein>
<evidence type="ECO:0000256" key="2">
    <source>
        <dbReference type="ARBA" id="ARBA00022737"/>
    </source>
</evidence>
<dbReference type="InterPro" id="IPR013519">
    <property type="entry name" value="Int_alpha_beta-p"/>
</dbReference>
<dbReference type="PANTHER" id="PTHR36220:SF1">
    <property type="entry name" value="GAMMA TUBULIN COMPLEX COMPONENT C-TERMINAL DOMAIN-CONTAINING PROTEIN"/>
    <property type="match status" value="1"/>
</dbReference>
<dbReference type="InParanoid" id="F0YIG9"/>
<dbReference type="InterPro" id="IPR028994">
    <property type="entry name" value="Integrin_alpha_N"/>
</dbReference>
<feature type="compositionally biased region" description="Low complexity" evidence="4">
    <location>
        <begin position="782"/>
        <end position="794"/>
    </location>
</feature>
<dbReference type="Gene3D" id="2.130.10.130">
    <property type="entry name" value="Integrin alpha, N-terminal"/>
    <property type="match status" value="1"/>
</dbReference>
<name>F0YIG9_AURAN</name>
<evidence type="ECO:0000256" key="3">
    <source>
        <dbReference type="ARBA" id="ARBA00023180"/>
    </source>
</evidence>
<sequence>MDGSPWAEAGLGDRPWPGFDESFFGCAVALAPAVDGSGDADLVVGTCGNEDTGAADVEDDDVARNVETSPSGPAYVYRGGRGAWTLSHALYAAETDRDDAHGQAVALAGDLCGVGAWNVDNYGAVYVYSRSQDYAHISTIESPAGSADRFGEAFGFSRGGSAIFAAVGAPSRDVGDDMAVGYAYVFASVDAGATWTHTSTLTARKFRAFERFGLSVAVAEHVVVVGGRDDAIYVFRREDEGDPMGAWTLSQTIENIGSEDALFGSRVAVDAAGSLLAAGAMRNSQGRDEAGAVFVFQSTDEGRTWARTDSLKVEEPEHLDFFGASVAVSPENVKAVVAGCVAGGTQYEYLAGKITSTGPGFADFARVQLTSGGVILADDATGADGDALGRAVAVGGSSNDVAAVAGTGGAHVYRGDATYTSWTWVHARTTAGPAAVAVAGDLVFVSEDGGPAVALAVDGFAEVSRFESAAAGFGAAVAAATFGLQGRSYLLATTGGRELVCYEMTAPAAATFGEWNETSIANDGADDGFGAAVATDGSTIVVGAPDAGGGVGAAHVYNYTSGVGPTFVAALASPSPSLSERFGAAVAVSGASVLVGGHRGKAYVFSAATGALRQTLLPSGNDATAESRGLASRFGEAVALSGDVAVVGAPADDAVGVDGGRAHAYKTRDDGATWTELTSTETLVPRYGFAYDSAGSAVAVRCYGADARAKKTCPVVLGAPQVSDDGATGPGFAETFVSYPPDRYVASVSVDAMLDPPGLVSGDDDLTTTAAPSAAPSPGPTAAPTAANGTAANATAAARRRLSTESVDYAAAFNADETNGATFCAAVRLAAPSATGVEGCAAAAANAASATNHRVRVTYAVVFDTFALDDVDVFVNASLAAVKTEVAASMESGAFAAYLASEAAYRNASGDAAVLVLDVDVDRSVANVDALVLADVELSVATFSPTARPTGEEDDDDAFDEFVYVIYGAVLLLALTCCCACLSRFMHTGSRKSMYEAGLNDRRERGMVARVIQVSEKARQHARNDQEEYANWRRLFRCEEGVVYEGFQPLTHALPGRLNLPRECDRLCATRPRCRVSNFLPSNGTGGDRCVLARHRVAATAAARAPDGRASVACALVPPPFLGSEAEVARSKAVVASRRVATFAVGRAFRFFAVARDGGSWRLFARDGRWPNAAPEEVLVAWPPGVPDPLGGSRTDGEREVRLGLDPSDREIRVPGHNFALLEWTDGSVHVYGGRATSGATGVQHFSAPSVRALADGGAARGAVVVRGTHGGCLEGRAAVLVCEWDGKLSAAVEPRGGRVALYGRLNTAKQHRWVQVAFAPAPAGPFGAFTPVSILGWGPCDVPFASVYYAAVNARAGKESEIPNFKGSYLGRFPLVNANPTDDATLLGLFPVNRGGRCVLGLAATCDGVHFGALEELLDLGCEIQGRTADYPVDGFLVDGDALAVFVHRDMPTEDIVKAGAERLAPRLVRHDVALDAVRALTRRAKADLATCATGAEFAPLPADAPTALRYPLCDDDAVSVPFSKLNTPAAFAEKQRAAAEARAAAAKGGR</sequence>
<keyword evidence="2" id="KW-0677">Repeat</keyword>
<keyword evidence="6" id="KW-1185">Reference proteome</keyword>
<evidence type="ECO:0000313" key="6">
    <source>
        <dbReference type="Proteomes" id="UP000002729"/>
    </source>
</evidence>
<proteinExistence type="predicted"/>
<dbReference type="RefSeq" id="XP_009040246.1">
    <property type="nucleotide sequence ID" value="XM_009041998.1"/>
</dbReference>
<accession>F0YIG9</accession>
<feature type="region of interest" description="Disordered" evidence="4">
    <location>
        <begin position="759"/>
        <end position="794"/>
    </location>
</feature>
<evidence type="ECO:0000313" key="5">
    <source>
        <dbReference type="EMBL" id="EGB05120.1"/>
    </source>
</evidence>
<dbReference type="InterPro" id="IPR036278">
    <property type="entry name" value="Sialidase_sf"/>
</dbReference>
<dbReference type="Proteomes" id="UP000002729">
    <property type="component" value="Unassembled WGS sequence"/>
</dbReference>
<dbReference type="SUPFAM" id="SSF50965">
    <property type="entry name" value="Galactose oxidase, central domain"/>
    <property type="match status" value="1"/>
</dbReference>
<dbReference type="KEGG" id="aaf:AURANDRAFT_66699"/>